<dbReference type="PROSITE" id="PS51273">
    <property type="entry name" value="GATASE_TYPE_1"/>
    <property type="match status" value="1"/>
</dbReference>
<dbReference type="STRING" id="262209.AWH69_09940"/>
<dbReference type="NCBIfam" id="NF001989">
    <property type="entry name" value="PRK00784.1"/>
    <property type="match status" value="1"/>
</dbReference>
<comment type="pathway">
    <text evidence="1 4">Cofactor biosynthesis; adenosylcobalamin biosynthesis.</text>
</comment>
<dbReference type="InterPro" id="IPR027417">
    <property type="entry name" value="P-loop_NTPase"/>
</dbReference>
<dbReference type="InterPro" id="IPR011698">
    <property type="entry name" value="GATase_3"/>
</dbReference>
<dbReference type="InterPro" id="IPR029062">
    <property type="entry name" value="Class_I_gatase-like"/>
</dbReference>
<keyword evidence="8" id="KW-1185">Reference proteome</keyword>
<dbReference type="Proteomes" id="UP000076976">
    <property type="component" value="Unassembled WGS sequence"/>
</dbReference>
<dbReference type="InterPro" id="IPR047045">
    <property type="entry name" value="CobQ_N"/>
</dbReference>
<comment type="caution">
    <text evidence="7">The sequence shown here is derived from an EMBL/GenBank/DDBJ whole genome shotgun (WGS) entry which is preliminary data.</text>
</comment>
<dbReference type="AlphaFoldDB" id="A0A176QAT0"/>
<evidence type="ECO:0000259" key="6">
    <source>
        <dbReference type="Pfam" id="PF07685"/>
    </source>
</evidence>
<keyword evidence="2 4" id="KW-0169">Cobalamin biosynthesis</keyword>
<dbReference type="Pfam" id="PF07685">
    <property type="entry name" value="GATase_3"/>
    <property type="match status" value="1"/>
</dbReference>
<feature type="domain" description="CobQ/CobB/MinD/ParA nucleotide binding" evidence="5">
    <location>
        <begin position="5"/>
        <end position="230"/>
    </location>
</feature>
<dbReference type="Gene3D" id="3.40.50.300">
    <property type="entry name" value="P-loop containing nucleotide triphosphate hydrolases"/>
    <property type="match status" value="1"/>
</dbReference>
<dbReference type="PANTHER" id="PTHR21343:SF1">
    <property type="entry name" value="COBYRIC ACID SYNTHASE"/>
    <property type="match status" value="1"/>
</dbReference>
<dbReference type="HAMAP" id="MF_00028">
    <property type="entry name" value="CobQ"/>
    <property type="match status" value="1"/>
</dbReference>
<feature type="domain" description="CobB/CobQ-like glutamine amidotransferase" evidence="6">
    <location>
        <begin position="257"/>
        <end position="412"/>
    </location>
</feature>
<dbReference type="NCBIfam" id="TIGR00313">
    <property type="entry name" value="cobQ"/>
    <property type="match status" value="1"/>
</dbReference>
<dbReference type="PROSITE" id="PS51274">
    <property type="entry name" value="GATASE_COBBQ"/>
    <property type="match status" value="1"/>
</dbReference>
<dbReference type="UniPathway" id="UPA00148"/>
<dbReference type="GO" id="GO:0003824">
    <property type="term" value="F:catalytic activity"/>
    <property type="evidence" value="ECO:0007669"/>
    <property type="project" value="InterPro"/>
</dbReference>
<dbReference type="InterPro" id="IPR004459">
    <property type="entry name" value="CobQ_synth"/>
</dbReference>
<evidence type="ECO:0000256" key="2">
    <source>
        <dbReference type="ARBA" id="ARBA00022573"/>
    </source>
</evidence>
<dbReference type="InterPro" id="IPR033949">
    <property type="entry name" value="CobQ_GATase1"/>
</dbReference>
<dbReference type="EMBL" id="LQZG01000003">
    <property type="protein sequence ID" value="OAB86758.1"/>
    <property type="molecule type" value="Genomic_DNA"/>
</dbReference>
<name>A0A176QAT0_9MICO</name>
<dbReference type="Gene3D" id="3.40.50.880">
    <property type="match status" value="1"/>
</dbReference>
<dbReference type="SUPFAM" id="SSF52540">
    <property type="entry name" value="P-loop containing nucleoside triphosphate hydrolases"/>
    <property type="match status" value="1"/>
</dbReference>
<dbReference type="PANTHER" id="PTHR21343">
    <property type="entry name" value="DETHIOBIOTIN SYNTHETASE"/>
    <property type="match status" value="1"/>
</dbReference>
<accession>A0A176QAT0</accession>
<dbReference type="Pfam" id="PF01656">
    <property type="entry name" value="CbiA"/>
    <property type="match status" value="1"/>
</dbReference>
<dbReference type="CDD" id="cd05389">
    <property type="entry name" value="CobQ_N"/>
    <property type="match status" value="1"/>
</dbReference>
<dbReference type="SUPFAM" id="SSF52317">
    <property type="entry name" value="Class I glutamine amidotransferase-like"/>
    <property type="match status" value="1"/>
</dbReference>
<evidence type="ECO:0000313" key="8">
    <source>
        <dbReference type="Proteomes" id="UP000076976"/>
    </source>
</evidence>
<evidence type="ECO:0000259" key="5">
    <source>
        <dbReference type="Pfam" id="PF01656"/>
    </source>
</evidence>
<comment type="function">
    <text evidence="4">Catalyzes amidations at positions B, D, E, and G on adenosylcobyrinic A,C-diamide. NH(2) groups are provided by glutamine, and one molecule of ATP is hydrogenolyzed for each amidation.</text>
</comment>
<keyword evidence="3 4" id="KW-0315">Glutamine amidotransferase</keyword>
<comment type="similarity">
    <text evidence="4">Belongs to the CobB/CobQ family. CobQ subfamily.</text>
</comment>
<feature type="active site" evidence="4">
    <location>
        <position position="429"/>
    </location>
</feature>
<reference evidence="7 8" key="1">
    <citation type="submission" date="2016-01" db="EMBL/GenBank/DDBJ databases">
        <title>Janibacter melonis strain CD11_4 genome sequencing and assembly.</title>
        <authorList>
            <person name="Nair G.R."/>
            <person name="Kaur G."/>
            <person name="Chander A.M."/>
            <person name="Mayilraj S."/>
        </authorList>
    </citation>
    <scope>NUCLEOTIDE SEQUENCE [LARGE SCALE GENOMIC DNA]</scope>
    <source>
        <strain evidence="7 8">CD11-4</strain>
    </source>
</reference>
<evidence type="ECO:0000256" key="3">
    <source>
        <dbReference type="ARBA" id="ARBA00022962"/>
    </source>
</evidence>
<proteinExistence type="inferred from homology"/>
<sequence length="494" mass="51989">MSGLLVTGTSSDAGKSLVVTGLCRVLARRGLSVAPYKAQNMSNHSMVCRDGSEIGRAQHLQAQAAGVEATSAMNPVLLKPGSDRRAHVVVRGRPAGELRAGEYATGRAHLAQAAFTAFEELAQTYDVVLCEGAGSPAEINLRAGDYVNLGLARRFGLPTVLVGDIDRGGVLAALYGTWALVSDDDRPLLAAYLINKFRGDASVLQPGLEEITRRTGMPSLGVLPWLHDVWLDSEDSLSMGAWGDADDGVPDDARLSVAVVRLPRTSNGTDVDALAAEPGVDVRVTVDADLAREADLLVLPGSRATTSDLAWLRRTGLADVVRDRAARGAPVLGICGGYQMLLDEVVDDGVEGDGTGGEGGAPTGSVAGLGLLHGRVVFFEDKVLARPTGRWRGHDVEGYEIHHGVVTPEGGEDFPGGHAVGPVIGTIWHGTLECDGFRRELLREVAATTGSRWAPQAGASPFAARREQMIDVLADAVETHVDVDAVLALAQETR</sequence>
<protein>
    <recommendedName>
        <fullName evidence="4">Cobyric acid synthase</fullName>
    </recommendedName>
</protein>
<dbReference type="GO" id="GO:0015420">
    <property type="term" value="F:ABC-type vitamin B12 transporter activity"/>
    <property type="evidence" value="ECO:0007669"/>
    <property type="project" value="UniProtKB-UniRule"/>
</dbReference>
<dbReference type="InterPro" id="IPR002586">
    <property type="entry name" value="CobQ/CobB/MinD/ParA_Nub-bd_dom"/>
</dbReference>
<dbReference type="GO" id="GO:0009236">
    <property type="term" value="P:cobalamin biosynthetic process"/>
    <property type="evidence" value="ECO:0007669"/>
    <property type="project" value="UniProtKB-UniRule"/>
</dbReference>
<gene>
    <name evidence="4" type="primary">cobQ</name>
    <name evidence="7" type="ORF">AWH69_09940</name>
</gene>
<evidence type="ECO:0000256" key="1">
    <source>
        <dbReference type="ARBA" id="ARBA00004953"/>
    </source>
</evidence>
<dbReference type="CDD" id="cd01750">
    <property type="entry name" value="GATase1_CobQ"/>
    <property type="match status" value="1"/>
</dbReference>
<organism evidence="7 8">
    <name type="scientific">Janibacter melonis</name>
    <dbReference type="NCBI Taxonomy" id="262209"/>
    <lineage>
        <taxon>Bacteria</taxon>
        <taxon>Bacillati</taxon>
        <taxon>Actinomycetota</taxon>
        <taxon>Actinomycetes</taxon>
        <taxon>Micrococcales</taxon>
        <taxon>Intrasporangiaceae</taxon>
        <taxon>Janibacter</taxon>
    </lineage>
</organism>
<evidence type="ECO:0000313" key="7">
    <source>
        <dbReference type="EMBL" id="OAB86758.1"/>
    </source>
</evidence>
<feature type="active site" description="Nucleophile" evidence="4">
    <location>
        <position position="335"/>
    </location>
</feature>
<dbReference type="RefSeq" id="WP_068274856.1">
    <property type="nucleotide sequence ID" value="NZ_LQZG01000003.1"/>
</dbReference>
<evidence type="ECO:0000256" key="4">
    <source>
        <dbReference type="HAMAP-Rule" id="MF_00028"/>
    </source>
</evidence>